<evidence type="ECO:0000256" key="3">
    <source>
        <dbReference type="ARBA" id="ARBA00022801"/>
    </source>
</evidence>
<dbReference type="PANTHER" id="PTHR47964">
    <property type="entry name" value="ATP-DEPENDENT DNA HELICASE HOMOLOG RECG, CHLOROPLASTIC"/>
    <property type="match status" value="1"/>
</dbReference>
<dbReference type="GO" id="GO:0016787">
    <property type="term" value="F:hydrolase activity"/>
    <property type="evidence" value="ECO:0007669"/>
    <property type="project" value="UniProtKB-KW"/>
</dbReference>
<dbReference type="NCBIfam" id="NF008164">
    <property type="entry name" value="PRK10917.1-2"/>
    <property type="match status" value="1"/>
</dbReference>
<dbReference type="CDD" id="cd17992">
    <property type="entry name" value="DEXHc_RecG"/>
    <property type="match status" value="1"/>
</dbReference>
<keyword evidence="7" id="KW-0234">DNA repair</keyword>
<dbReference type="SMART" id="SM00487">
    <property type="entry name" value="DEXDc"/>
    <property type="match status" value="1"/>
</dbReference>
<dbReference type="Pfam" id="PF17191">
    <property type="entry name" value="RecG_wedge"/>
    <property type="match status" value="1"/>
</dbReference>
<keyword evidence="2" id="KW-0227">DNA damage</keyword>
<evidence type="ECO:0000256" key="4">
    <source>
        <dbReference type="ARBA" id="ARBA00022806"/>
    </source>
</evidence>
<protein>
    <recommendedName>
        <fullName evidence="8">Probable DNA 3'-5' helicase RecG</fullName>
    </recommendedName>
</protein>
<organism evidence="11 12">
    <name type="scientific">Altericroceibacterium endophyticum</name>
    <dbReference type="NCBI Taxonomy" id="1808508"/>
    <lineage>
        <taxon>Bacteria</taxon>
        <taxon>Pseudomonadati</taxon>
        <taxon>Pseudomonadota</taxon>
        <taxon>Alphaproteobacteria</taxon>
        <taxon>Sphingomonadales</taxon>
        <taxon>Erythrobacteraceae</taxon>
        <taxon>Altericroceibacterium</taxon>
    </lineage>
</organism>
<dbReference type="SUPFAM" id="SSF50249">
    <property type="entry name" value="Nucleic acid-binding proteins"/>
    <property type="match status" value="1"/>
</dbReference>
<dbReference type="Pfam" id="PF00271">
    <property type="entry name" value="Helicase_C"/>
    <property type="match status" value="1"/>
</dbReference>
<evidence type="ECO:0000256" key="6">
    <source>
        <dbReference type="ARBA" id="ARBA00023125"/>
    </source>
</evidence>
<reference evidence="11 12" key="1">
    <citation type="submission" date="2019-12" db="EMBL/GenBank/DDBJ databases">
        <title>Genomic-based taxomic classification of the family Erythrobacteraceae.</title>
        <authorList>
            <person name="Xu L."/>
        </authorList>
    </citation>
    <scope>NUCLEOTIDE SEQUENCE [LARGE SCALE GENOMIC DNA]</scope>
    <source>
        <strain evidence="11 12">LMG 29518</strain>
    </source>
</reference>
<dbReference type="InterPro" id="IPR014001">
    <property type="entry name" value="Helicase_ATP-bd"/>
</dbReference>
<evidence type="ECO:0000256" key="1">
    <source>
        <dbReference type="ARBA" id="ARBA00022741"/>
    </source>
</evidence>
<feature type="domain" description="Helicase ATP-binding" evidence="9">
    <location>
        <begin position="271"/>
        <end position="433"/>
    </location>
</feature>
<keyword evidence="5" id="KW-0067">ATP-binding</keyword>
<dbReference type="PANTHER" id="PTHR47964:SF1">
    <property type="entry name" value="ATP-DEPENDENT DNA HELICASE HOMOLOG RECG, CHLOROPLASTIC"/>
    <property type="match status" value="1"/>
</dbReference>
<keyword evidence="1" id="KW-0547">Nucleotide-binding</keyword>
<accession>A0A6I4T594</accession>
<dbReference type="OrthoDB" id="9804325at2"/>
<proteinExistence type="predicted"/>
<evidence type="ECO:0000313" key="11">
    <source>
        <dbReference type="EMBL" id="MXO66056.1"/>
    </source>
</evidence>
<evidence type="ECO:0000259" key="10">
    <source>
        <dbReference type="PROSITE" id="PS51194"/>
    </source>
</evidence>
<dbReference type="NCBIfam" id="NF008168">
    <property type="entry name" value="PRK10917.2-2"/>
    <property type="match status" value="1"/>
</dbReference>
<dbReference type="InterPro" id="IPR045562">
    <property type="entry name" value="RecG_dom3_C"/>
</dbReference>
<name>A0A6I4T594_9SPHN</name>
<feature type="domain" description="Helicase C-terminal" evidence="10">
    <location>
        <begin position="459"/>
        <end position="611"/>
    </location>
</feature>
<dbReference type="GO" id="GO:0005524">
    <property type="term" value="F:ATP binding"/>
    <property type="evidence" value="ECO:0007669"/>
    <property type="project" value="UniProtKB-KW"/>
</dbReference>
<evidence type="ECO:0000256" key="2">
    <source>
        <dbReference type="ARBA" id="ARBA00022763"/>
    </source>
</evidence>
<dbReference type="Pfam" id="PF19833">
    <property type="entry name" value="RecG_dom3_C"/>
    <property type="match status" value="1"/>
</dbReference>
<dbReference type="InterPro" id="IPR047112">
    <property type="entry name" value="RecG/Mfd"/>
</dbReference>
<dbReference type="SMART" id="SM00490">
    <property type="entry name" value="HELICc"/>
    <property type="match status" value="1"/>
</dbReference>
<dbReference type="PROSITE" id="PS51194">
    <property type="entry name" value="HELICASE_CTER"/>
    <property type="match status" value="1"/>
</dbReference>
<dbReference type="AlphaFoldDB" id="A0A6I4T594"/>
<dbReference type="GO" id="GO:0006281">
    <property type="term" value="P:DNA repair"/>
    <property type="evidence" value="ECO:0007669"/>
    <property type="project" value="UniProtKB-KW"/>
</dbReference>
<evidence type="ECO:0000256" key="5">
    <source>
        <dbReference type="ARBA" id="ARBA00022840"/>
    </source>
</evidence>
<evidence type="ECO:0000259" key="9">
    <source>
        <dbReference type="PROSITE" id="PS51192"/>
    </source>
</evidence>
<keyword evidence="3" id="KW-0378">Hydrolase</keyword>
<dbReference type="InterPro" id="IPR011545">
    <property type="entry name" value="DEAD/DEAH_box_helicase_dom"/>
</dbReference>
<dbReference type="InterPro" id="IPR012340">
    <property type="entry name" value="NA-bd_OB-fold"/>
</dbReference>
<dbReference type="CDD" id="cd04488">
    <property type="entry name" value="RecG_wedge_OBF"/>
    <property type="match status" value="1"/>
</dbReference>
<comment type="caution">
    <text evidence="11">The sequence shown here is derived from an EMBL/GenBank/DDBJ whole genome shotgun (WGS) entry which is preliminary data.</text>
</comment>
<dbReference type="Proteomes" id="UP000438476">
    <property type="component" value="Unassembled WGS sequence"/>
</dbReference>
<sequence>MRPEILNPLFADMESLDGVGPKLRKPLAKLGLTRLRDVLYHLPDRFVQRHVAATLDDATVGEQIIIALTPTEHKASGGRGPYRVMAQDEAGNICALTYFGRASYTAKKQLPVGEKRWVAGRLDQYGQMLQLVHPDHVASESSDVMGKRMEPVYPLAEGLTQPRMGGLVAQARADLPELPEWIEPGVKQKHGWPDWNEAVLRAHKAEDAAARDRLAYDELLANSLALMLVRADNRQRRGQMLQGDGHLRDKLQLPFALTGAQQRSIDEIAGDLAQASPMLRLLQGDVGSGKTVVALEALLIAVEAGAQGAMLAPTEILARQHFETLRKMAKPTGVEIALLTGRDKGRQRESILMGLVDGSIDIVVGTHAIFQDAVQYRNLALVVIDEQHRFGVGQRLMLTKKGRVTPHCLATTATPIPRTLTLAEYGEMDVSRLDELPPGRQAIDTRVISTERFADVVAGLERHFATGQQAYWVCPMVHENENADLAAAEERYKGLKARLGDDVVLVHGQMKGDEKDAAMARFSAGEAKLLVATTVIEVGVDVPNATLMVIEQAERFGLAQLHQLRGRVGRGSEKSVCLLMRGEQVSETGRQRLALMRETQDGFRLAEEDLRLRGGGELLGTRQSGDSPFNVADLEQIQRLLPVAHDDARLLVERDGGLDSDRGTAARLLLYLFERDWGVQLLRGG</sequence>
<evidence type="ECO:0000256" key="8">
    <source>
        <dbReference type="ARBA" id="ARBA00049819"/>
    </source>
</evidence>
<dbReference type="RefSeq" id="WP_160736507.1">
    <property type="nucleotide sequence ID" value="NZ_WTYT01000004.1"/>
</dbReference>
<dbReference type="PROSITE" id="PS51192">
    <property type="entry name" value="HELICASE_ATP_BIND_1"/>
    <property type="match status" value="1"/>
</dbReference>
<keyword evidence="12" id="KW-1185">Reference proteome</keyword>
<dbReference type="SUPFAM" id="SSF52540">
    <property type="entry name" value="P-loop containing nucleoside triphosphate hydrolases"/>
    <property type="match status" value="2"/>
</dbReference>
<dbReference type="Pfam" id="PF00270">
    <property type="entry name" value="DEAD"/>
    <property type="match status" value="1"/>
</dbReference>
<dbReference type="InterPro" id="IPR027417">
    <property type="entry name" value="P-loop_NTPase"/>
</dbReference>
<dbReference type="InterPro" id="IPR001650">
    <property type="entry name" value="Helicase_C-like"/>
</dbReference>
<dbReference type="GO" id="GO:0003677">
    <property type="term" value="F:DNA binding"/>
    <property type="evidence" value="ECO:0007669"/>
    <property type="project" value="UniProtKB-KW"/>
</dbReference>
<evidence type="ECO:0000256" key="7">
    <source>
        <dbReference type="ARBA" id="ARBA00023204"/>
    </source>
</evidence>
<gene>
    <name evidence="11" type="primary">recG</name>
    <name evidence="11" type="ORF">GRI91_09845</name>
</gene>
<dbReference type="Gene3D" id="3.40.50.300">
    <property type="entry name" value="P-loop containing nucleotide triphosphate hydrolases"/>
    <property type="match status" value="2"/>
</dbReference>
<keyword evidence="6" id="KW-0238">DNA-binding</keyword>
<keyword evidence="4 11" id="KW-0347">Helicase</keyword>
<dbReference type="EMBL" id="WTYT01000004">
    <property type="protein sequence ID" value="MXO66056.1"/>
    <property type="molecule type" value="Genomic_DNA"/>
</dbReference>
<dbReference type="InterPro" id="IPR033454">
    <property type="entry name" value="RecG_wedge"/>
</dbReference>
<evidence type="ECO:0000313" key="12">
    <source>
        <dbReference type="Proteomes" id="UP000438476"/>
    </source>
</evidence>
<dbReference type="GO" id="GO:0003678">
    <property type="term" value="F:DNA helicase activity"/>
    <property type="evidence" value="ECO:0007669"/>
    <property type="project" value="TreeGrafter"/>
</dbReference>